<dbReference type="Pfam" id="PF00873">
    <property type="entry name" value="ACR_tran"/>
    <property type="match status" value="1"/>
</dbReference>
<feature type="transmembrane region" description="Helical" evidence="9">
    <location>
        <begin position="536"/>
        <end position="553"/>
    </location>
</feature>
<gene>
    <name evidence="10" type="ORF">J2Z75_003986</name>
</gene>
<keyword evidence="6 9" id="KW-0812">Transmembrane</keyword>
<evidence type="ECO:0000256" key="9">
    <source>
        <dbReference type="RuleBase" id="RU364070"/>
    </source>
</evidence>
<dbReference type="Proteomes" id="UP000823786">
    <property type="component" value="Unassembled WGS sequence"/>
</dbReference>
<evidence type="ECO:0000313" key="11">
    <source>
        <dbReference type="Proteomes" id="UP000823786"/>
    </source>
</evidence>
<feature type="transmembrane region" description="Helical" evidence="9">
    <location>
        <begin position="967"/>
        <end position="986"/>
    </location>
</feature>
<comment type="similarity">
    <text evidence="2 9">Belongs to the resistance-nodulation-cell division (RND) (TC 2.A.6) family.</text>
</comment>
<dbReference type="InterPro" id="IPR001036">
    <property type="entry name" value="Acrflvin-R"/>
</dbReference>
<feature type="transmembrane region" description="Helical" evidence="9">
    <location>
        <begin position="340"/>
        <end position="359"/>
    </location>
</feature>
<dbReference type="NCBIfam" id="TIGR00915">
    <property type="entry name" value="2A0602"/>
    <property type="match status" value="1"/>
</dbReference>
<dbReference type="NCBIfam" id="NF000282">
    <property type="entry name" value="RND_permease_1"/>
    <property type="match status" value="1"/>
</dbReference>
<keyword evidence="5 9" id="KW-0997">Cell inner membrane</keyword>
<evidence type="ECO:0000256" key="6">
    <source>
        <dbReference type="ARBA" id="ARBA00022692"/>
    </source>
</evidence>
<dbReference type="Gene3D" id="1.20.1640.10">
    <property type="entry name" value="Multidrug efflux transporter AcrB transmembrane domain"/>
    <property type="match status" value="2"/>
</dbReference>
<feature type="transmembrane region" description="Helical" evidence="9">
    <location>
        <begin position="921"/>
        <end position="946"/>
    </location>
</feature>
<dbReference type="InterPro" id="IPR004764">
    <property type="entry name" value="MdtF-like"/>
</dbReference>
<evidence type="ECO:0000256" key="3">
    <source>
        <dbReference type="ARBA" id="ARBA00022448"/>
    </source>
</evidence>
<feature type="transmembrane region" description="Helical" evidence="9">
    <location>
        <begin position="441"/>
        <end position="467"/>
    </location>
</feature>
<keyword evidence="8 9" id="KW-0472">Membrane</keyword>
<dbReference type="PRINTS" id="PR00702">
    <property type="entry name" value="ACRIFLAVINRP"/>
</dbReference>
<dbReference type="SUPFAM" id="SSF82866">
    <property type="entry name" value="Multidrug efflux transporter AcrB transmembrane domain"/>
    <property type="match status" value="2"/>
</dbReference>
<comment type="caution">
    <text evidence="10">The sequence shown here is derived from an EMBL/GenBank/DDBJ whole genome shotgun (WGS) entry which is preliminary data.</text>
</comment>
<dbReference type="Gene3D" id="3.30.70.1320">
    <property type="entry name" value="Multidrug efflux transporter AcrB pore domain like"/>
    <property type="match status" value="1"/>
</dbReference>
<feature type="transmembrane region" description="Helical" evidence="9">
    <location>
        <begin position="871"/>
        <end position="888"/>
    </location>
</feature>
<dbReference type="Gene3D" id="3.30.70.1440">
    <property type="entry name" value="Multidrug efflux transporter AcrB pore domain"/>
    <property type="match status" value="1"/>
</dbReference>
<name>A0ABS4ERA9_9HYPH</name>
<feature type="transmembrane region" description="Helical" evidence="9">
    <location>
        <begin position="998"/>
        <end position="1022"/>
    </location>
</feature>
<evidence type="ECO:0000256" key="7">
    <source>
        <dbReference type="ARBA" id="ARBA00022989"/>
    </source>
</evidence>
<comment type="subcellular location">
    <subcellularLocation>
        <location evidence="1 9">Cell inner membrane</location>
        <topology evidence="1 9">Multi-pass membrane protein</topology>
    </subcellularLocation>
</comment>
<feature type="transmembrane region" description="Helical" evidence="9">
    <location>
        <begin position="366"/>
        <end position="387"/>
    </location>
</feature>
<evidence type="ECO:0000256" key="4">
    <source>
        <dbReference type="ARBA" id="ARBA00022475"/>
    </source>
</evidence>
<dbReference type="SUPFAM" id="SSF82714">
    <property type="entry name" value="Multidrug efflux transporter AcrB TolC docking domain, DN and DC subdomains"/>
    <property type="match status" value="2"/>
</dbReference>
<feature type="transmembrane region" description="Helical" evidence="9">
    <location>
        <begin position="473"/>
        <end position="497"/>
    </location>
</feature>
<keyword evidence="11" id="KW-1185">Reference proteome</keyword>
<comment type="caution">
    <text evidence="9">Lacks conserved residue(s) required for the propagation of feature annotation.</text>
</comment>
<evidence type="ECO:0000256" key="5">
    <source>
        <dbReference type="ARBA" id="ARBA00022519"/>
    </source>
</evidence>
<sequence>MSRFFIDRPIFAWVISICIMLAGLLAITTLSISQYPQIAPTTVRITATYSGADAQTVENSVTKVIEQGMTGIDNLDYMTSTSQSTGVASISLTFTNSADADVAQMQVQNKLQLVQSQLPQSVQSNGITVAKSTSSFLMVIGFVSTDNKMSSVDLSDYIDSTLNDTIKRVAGVGDTQIFGSSYAMRIWLDPEKLVKYSLMASDVASAIEAQNTQVSAGQLGGLPQRKGQQLNATVTAKSRLQTPEQFENIIIKSETSGSLVRLNDVATVELGAESYSSSALYNGNSAAGLGINLASNANALDTAEAVKSTIEGLKQTLPQNVEVVYPYDTSPFVELSIEEVVKTLIEAIVLVFIVMLVFLQSIRATIIPTLAVPVVLLGTFGILSLFGYSINTLTMFAMVLAIGLLVDDAIVVVENVERVMEEEDLGPKEATIKSMQEITGALVGIATVLSAVFIPMAFFSGSVGIIYRQFSVTIVSAMVLSVIVALILTPALCATILKKPKPGAKQKGLSGLFNKGFDRTTNGYQRGVSGMIRRPFLFLAGFALIIVAVAYLFNRLPSSFIPDEDQGILITSVQLPPGATQDRTVKILKQVTDHYLTAEKDYVDGVFAAVGFGFGGSGQNVGLAFVKLKPFADRTSALSSASAIAGRAMGAFSKIKDGSVFALAPPAIQGFGNSSGFDFYLKDINGAGHEELITTRNRLLGMAAQSKLLSGTRPNGQEDQPQYSVNIDQEKASALNLNLSDIDATLSTAWGGSYVNDFIDRGRIKPVYLQGDKDFRMQPEDFDRWYVRNSDAAMVPFSAFATGDWTFGSPRLERYNGSSAVEIQGAAANGVSSGDAMNEIDSMVSQLGSGYGHEWAGLSAQERLSGSQATQLYMISGLVVFLALAALYESWSIPFSVMLAVPIGIFGALLAATLFGESNDVYFKVGLLTTIGLAAKNAILIVEFAIEQQNHGKDLISATVEAARQRLRPILMTSLAFIFGVTPLAIASGAGSGAQNAIGIGVMGGMIAATLLGVFLIPLLFVTVRKIFKGKQGPQQEGIPVADPAH</sequence>
<evidence type="ECO:0000256" key="2">
    <source>
        <dbReference type="ARBA" id="ARBA00010942"/>
    </source>
</evidence>
<accession>A0ABS4ERA9</accession>
<dbReference type="Gene3D" id="3.30.2090.10">
    <property type="entry name" value="Multidrug efflux transporter AcrB TolC docking domain, DN and DC subdomains"/>
    <property type="match status" value="2"/>
</dbReference>
<feature type="transmembrane region" description="Helical" evidence="9">
    <location>
        <begin position="12"/>
        <end position="32"/>
    </location>
</feature>
<protein>
    <recommendedName>
        <fullName evidence="9">Efflux pump membrane transporter</fullName>
    </recommendedName>
</protein>
<feature type="transmembrane region" description="Helical" evidence="9">
    <location>
        <begin position="895"/>
        <end position="915"/>
    </location>
</feature>
<proteinExistence type="inferred from homology"/>
<evidence type="ECO:0000256" key="1">
    <source>
        <dbReference type="ARBA" id="ARBA00004429"/>
    </source>
</evidence>
<dbReference type="Gene3D" id="3.30.70.1430">
    <property type="entry name" value="Multidrug efflux transporter AcrB pore domain"/>
    <property type="match status" value="2"/>
</dbReference>
<keyword evidence="7 9" id="KW-1133">Transmembrane helix</keyword>
<dbReference type="InterPro" id="IPR027463">
    <property type="entry name" value="AcrB_DN_DC_subdom"/>
</dbReference>
<dbReference type="SUPFAM" id="SSF82693">
    <property type="entry name" value="Multidrug efflux transporter AcrB pore domain, PN1, PN2, PC1 and PC2 subdomains"/>
    <property type="match status" value="4"/>
</dbReference>
<keyword evidence="4" id="KW-1003">Cell membrane</keyword>
<evidence type="ECO:0000256" key="8">
    <source>
        <dbReference type="ARBA" id="ARBA00023136"/>
    </source>
</evidence>
<organism evidence="10 11">
    <name type="scientific">Rhizobium herbae</name>
    <dbReference type="NCBI Taxonomy" id="508661"/>
    <lineage>
        <taxon>Bacteria</taxon>
        <taxon>Pseudomonadati</taxon>
        <taxon>Pseudomonadota</taxon>
        <taxon>Alphaproteobacteria</taxon>
        <taxon>Hyphomicrobiales</taxon>
        <taxon>Rhizobiaceae</taxon>
        <taxon>Rhizobium/Agrobacterium group</taxon>
        <taxon>Rhizobium</taxon>
    </lineage>
</organism>
<dbReference type="PANTHER" id="PTHR32063:SF13">
    <property type="entry name" value="MULTIDRUG EFFLUX PUMP SUBUNIT ACRB-RELATED"/>
    <property type="match status" value="1"/>
</dbReference>
<dbReference type="RefSeq" id="WP_209854462.1">
    <property type="nucleotide sequence ID" value="NZ_JAGGJV010000007.1"/>
</dbReference>
<dbReference type="EMBL" id="JAGGJV010000007">
    <property type="protein sequence ID" value="MBP1860465.1"/>
    <property type="molecule type" value="Genomic_DNA"/>
</dbReference>
<evidence type="ECO:0000313" key="10">
    <source>
        <dbReference type="EMBL" id="MBP1860465.1"/>
    </source>
</evidence>
<keyword evidence="3 9" id="KW-0813">Transport</keyword>
<dbReference type="PANTHER" id="PTHR32063">
    <property type="match status" value="1"/>
</dbReference>
<reference evidence="10 11" key="1">
    <citation type="submission" date="2021-03" db="EMBL/GenBank/DDBJ databases">
        <title>Genomic Encyclopedia of Type Strains, Phase IV (KMG-IV): sequencing the most valuable type-strain genomes for metagenomic binning, comparative biology and taxonomic classification.</title>
        <authorList>
            <person name="Goeker M."/>
        </authorList>
    </citation>
    <scope>NUCLEOTIDE SEQUENCE [LARGE SCALE GENOMIC DNA]</scope>
    <source>
        <strain evidence="10 11">DSM 26427</strain>
    </source>
</reference>